<evidence type="ECO:0000256" key="1">
    <source>
        <dbReference type="SAM" id="MobiDB-lite"/>
    </source>
</evidence>
<keyword evidence="2" id="KW-0732">Signal</keyword>
<evidence type="ECO:0000259" key="3">
    <source>
        <dbReference type="Pfam" id="PF03713"/>
    </source>
</evidence>
<feature type="region of interest" description="Disordered" evidence="1">
    <location>
        <begin position="24"/>
        <end position="56"/>
    </location>
</feature>
<feature type="chain" id="PRO_5045158162" evidence="2">
    <location>
        <begin position="23"/>
        <end position="212"/>
    </location>
</feature>
<proteinExistence type="predicted"/>
<dbReference type="PANTHER" id="PTHR36933">
    <property type="entry name" value="SLL0788 PROTEIN"/>
    <property type="match status" value="1"/>
</dbReference>
<evidence type="ECO:0000256" key="2">
    <source>
        <dbReference type="SAM" id="SignalP"/>
    </source>
</evidence>
<evidence type="ECO:0000313" key="5">
    <source>
        <dbReference type="Proteomes" id="UP000623461"/>
    </source>
</evidence>
<dbReference type="InterPro" id="IPR012347">
    <property type="entry name" value="Ferritin-like"/>
</dbReference>
<reference evidence="5" key="1">
    <citation type="journal article" date="2019" name="Int. J. Syst. Evol. Microbiol.">
        <title>The Global Catalogue of Microorganisms (GCM) 10K type strain sequencing project: providing services to taxonomists for standard genome sequencing and annotation.</title>
        <authorList>
            <consortium name="The Broad Institute Genomics Platform"/>
            <consortium name="The Broad Institute Genome Sequencing Center for Infectious Disease"/>
            <person name="Wu L."/>
            <person name="Ma J."/>
        </authorList>
    </citation>
    <scope>NUCLEOTIDE SEQUENCE [LARGE SCALE GENOMIC DNA]</scope>
    <source>
        <strain evidence="5">JCM 1365</strain>
    </source>
</reference>
<evidence type="ECO:0000313" key="4">
    <source>
        <dbReference type="EMBL" id="GGN02614.1"/>
    </source>
</evidence>
<dbReference type="Gene3D" id="1.20.1260.10">
    <property type="match status" value="1"/>
</dbReference>
<dbReference type="Proteomes" id="UP000623461">
    <property type="component" value="Unassembled WGS sequence"/>
</dbReference>
<dbReference type="PROSITE" id="PS51257">
    <property type="entry name" value="PROKAR_LIPOPROTEIN"/>
    <property type="match status" value="1"/>
</dbReference>
<accession>A0ABQ2I8K0</accession>
<name>A0ABQ2I8K0_9MICO</name>
<keyword evidence="5" id="KW-1185">Reference proteome</keyword>
<protein>
    <submittedName>
        <fullName evidence="4">Lipoprotein</fullName>
    </submittedName>
</protein>
<gene>
    <name evidence="4" type="ORF">GCM10009721_32240</name>
</gene>
<dbReference type="EMBL" id="BMNZ01000006">
    <property type="protein sequence ID" value="GGN02614.1"/>
    <property type="molecule type" value="Genomic_DNA"/>
</dbReference>
<dbReference type="InterPro" id="IPR005183">
    <property type="entry name" value="DUF305_CopM-like"/>
</dbReference>
<feature type="signal peptide" evidence="2">
    <location>
        <begin position="1"/>
        <end position="22"/>
    </location>
</feature>
<keyword evidence="4" id="KW-0449">Lipoprotein</keyword>
<feature type="domain" description="DUF305" evidence="3">
    <location>
        <begin position="63"/>
        <end position="208"/>
    </location>
</feature>
<sequence length="212" mass="21986">MTRTLKTLAATAALATSLAVGACSSNDTTSGHQMPGDSMTAMGSAPATPSGAASAASAHNQADITFASSMVPHHQQAIEMADLALRQATSADVKKLATQIKAAQDPEIATMTGWLTSWGAAPMPSGDHDMDGMSMDGMMSAEEMSALEKASGSGFDRMWLQLMIKHHEGAVTMARTQLSQGQSGDAKELAQAVIDGQTKEIATMTELLKTSL</sequence>
<dbReference type="Pfam" id="PF03713">
    <property type="entry name" value="DUF305"/>
    <property type="match status" value="1"/>
</dbReference>
<feature type="compositionally biased region" description="Low complexity" evidence="1">
    <location>
        <begin position="41"/>
        <end position="56"/>
    </location>
</feature>
<comment type="caution">
    <text evidence="4">The sequence shown here is derived from an EMBL/GenBank/DDBJ whole genome shotgun (WGS) entry which is preliminary data.</text>
</comment>
<dbReference type="PANTHER" id="PTHR36933:SF1">
    <property type="entry name" value="SLL0788 PROTEIN"/>
    <property type="match status" value="1"/>
</dbReference>
<dbReference type="RefSeq" id="WP_030200154.1">
    <property type="nucleotide sequence ID" value="NZ_BMNZ01000006.1"/>
</dbReference>
<organism evidence="4 5">
    <name type="scientific">Terrabacter tumescens</name>
    <dbReference type="NCBI Taxonomy" id="60443"/>
    <lineage>
        <taxon>Bacteria</taxon>
        <taxon>Bacillati</taxon>
        <taxon>Actinomycetota</taxon>
        <taxon>Actinomycetes</taxon>
        <taxon>Micrococcales</taxon>
        <taxon>Intrasporangiaceae</taxon>
        <taxon>Terrabacter</taxon>
    </lineage>
</organism>